<sequence length="114" mass="12572">MQAICELGEGPRNAQKEEEATGGGPHWNRNQTCIYVCVHLVTIGGPPREPCLELAPRAIVPRHGTHAPPYQPAFIAITWPCLQRTVLGESHPKRPIDHDTVDHIKSCACLSSYE</sequence>
<gene>
    <name evidence="2" type="ORF">AYBTSS11_LOCUS8182</name>
</gene>
<protein>
    <submittedName>
        <fullName evidence="2">Uncharacterized protein</fullName>
    </submittedName>
</protein>
<proteinExistence type="predicted"/>
<evidence type="ECO:0000256" key="1">
    <source>
        <dbReference type="SAM" id="MobiDB-lite"/>
    </source>
</evidence>
<dbReference type="EMBL" id="OY731400">
    <property type="protein sequence ID" value="CAJ1937725.1"/>
    <property type="molecule type" value="Genomic_DNA"/>
</dbReference>
<dbReference type="Gramene" id="rna-AYBTSS11_LOCUS8182">
    <property type="protein sequence ID" value="CAJ1937725.1"/>
    <property type="gene ID" value="gene-AYBTSS11_LOCUS8182"/>
</dbReference>
<evidence type="ECO:0000313" key="2">
    <source>
        <dbReference type="EMBL" id="CAJ1937725.1"/>
    </source>
</evidence>
<accession>A0AA86S124</accession>
<feature type="region of interest" description="Disordered" evidence="1">
    <location>
        <begin position="1"/>
        <end position="24"/>
    </location>
</feature>
<evidence type="ECO:0000313" key="3">
    <source>
        <dbReference type="Proteomes" id="UP001189624"/>
    </source>
</evidence>
<organism evidence="2 3">
    <name type="scientific">Sphenostylis stenocarpa</name>
    <dbReference type="NCBI Taxonomy" id="92480"/>
    <lineage>
        <taxon>Eukaryota</taxon>
        <taxon>Viridiplantae</taxon>
        <taxon>Streptophyta</taxon>
        <taxon>Embryophyta</taxon>
        <taxon>Tracheophyta</taxon>
        <taxon>Spermatophyta</taxon>
        <taxon>Magnoliopsida</taxon>
        <taxon>eudicotyledons</taxon>
        <taxon>Gunneridae</taxon>
        <taxon>Pentapetalae</taxon>
        <taxon>rosids</taxon>
        <taxon>fabids</taxon>
        <taxon>Fabales</taxon>
        <taxon>Fabaceae</taxon>
        <taxon>Papilionoideae</taxon>
        <taxon>50 kb inversion clade</taxon>
        <taxon>NPAAA clade</taxon>
        <taxon>indigoferoid/millettioid clade</taxon>
        <taxon>Phaseoleae</taxon>
        <taxon>Sphenostylis</taxon>
    </lineage>
</organism>
<dbReference type="Proteomes" id="UP001189624">
    <property type="component" value="Chromosome 3"/>
</dbReference>
<keyword evidence="3" id="KW-1185">Reference proteome</keyword>
<dbReference type="AlphaFoldDB" id="A0AA86S124"/>
<reference evidence="2" key="1">
    <citation type="submission" date="2023-10" db="EMBL/GenBank/DDBJ databases">
        <authorList>
            <person name="Domelevo Entfellner J.-B."/>
        </authorList>
    </citation>
    <scope>NUCLEOTIDE SEQUENCE</scope>
</reference>
<name>A0AA86S124_9FABA</name>